<comment type="subcellular location">
    <subcellularLocation>
        <location evidence="1">Membrane</location>
        <topology evidence="1">Multi-pass membrane protein</topology>
    </subcellularLocation>
</comment>
<feature type="transmembrane region" description="Helical" evidence="8">
    <location>
        <begin position="318"/>
        <end position="343"/>
    </location>
</feature>
<evidence type="ECO:0000256" key="6">
    <source>
        <dbReference type="ARBA" id="ARBA00022989"/>
    </source>
</evidence>
<feature type="transmembrane region" description="Helical" evidence="8">
    <location>
        <begin position="363"/>
        <end position="384"/>
    </location>
</feature>
<dbReference type="EMBL" id="CP144749">
    <property type="protein sequence ID" value="WVZ74395.1"/>
    <property type="molecule type" value="Genomic_DNA"/>
</dbReference>
<keyword evidence="3" id="KW-0813">Transport</keyword>
<evidence type="ECO:0000313" key="10">
    <source>
        <dbReference type="EMBL" id="WVZ74395.1"/>
    </source>
</evidence>
<keyword evidence="7 8" id="KW-0472">Membrane</keyword>
<keyword evidence="5 8" id="KW-0812">Transmembrane</keyword>
<dbReference type="Pfam" id="PF07690">
    <property type="entry name" value="MFS_1"/>
    <property type="match status" value="1"/>
</dbReference>
<protein>
    <recommendedName>
        <fullName evidence="9">Major facilitator superfamily (MFS) profile domain-containing protein</fullName>
    </recommendedName>
</protein>
<dbReference type="InterPro" id="IPR020846">
    <property type="entry name" value="MFS_dom"/>
</dbReference>
<gene>
    <name evidence="10" type="ORF">U9M48_022579</name>
</gene>
<feature type="transmembrane region" description="Helical" evidence="8">
    <location>
        <begin position="250"/>
        <end position="269"/>
    </location>
</feature>
<dbReference type="GO" id="GO:0022857">
    <property type="term" value="F:transmembrane transporter activity"/>
    <property type="evidence" value="ECO:0007669"/>
    <property type="project" value="InterPro"/>
</dbReference>
<feature type="transmembrane region" description="Helical" evidence="8">
    <location>
        <begin position="492"/>
        <end position="511"/>
    </location>
</feature>
<feature type="transmembrane region" description="Helical" evidence="8">
    <location>
        <begin position="183"/>
        <end position="211"/>
    </location>
</feature>
<organism evidence="10 11">
    <name type="scientific">Paspalum notatum var. saurae</name>
    <dbReference type="NCBI Taxonomy" id="547442"/>
    <lineage>
        <taxon>Eukaryota</taxon>
        <taxon>Viridiplantae</taxon>
        <taxon>Streptophyta</taxon>
        <taxon>Embryophyta</taxon>
        <taxon>Tracheophyta</taxon>
        <taxon>Spermatophyta</taxon>
        <taxon>Magnoliopsida</taxon>
        <taxon>Liliopsida</taxon>
        <taxon>Poales</taxon>
        <taxon>Poaceae</taxon>
        <taxon>PACMAD clade</taxon>
        <taxon>Panicoideae</taxon>
        <taxon>Andropogonodae</taxon>
        <taxon>Paspaleae</taxon>
        <taxon>Paspalinae</taxon>
        <taxon>Paspalum</taxon>
    </lineage>
</organism>
<evidence type="ECO:0000256" key="4">
    <source>
        <dbReference type="ARBA" id="ARBA00022597"/>
    </source>
</evidence>
<name>A0AAQ3WUW4_PASNO</name>
<feature type="transmembrane region" description="Helical" evidence="8">
    <location>
        <begin position="156"/>
        <end position="177"/>
    </location>
</feature>
<dbReference type="GO" id="GO:0016020">
    <property type="term" value="C:membrane"/>
    <property type="evidence" value="ECO:0007669"/>
    <property type="project" value="UniProtKB-SubCell"/>
</dbReference>
<proteinExistence type="inferred from homology"/>
<accession>A0AAQ3WUW4</accession>
<dbReference type="Gene3D" id="1.20.1250.20">
    <property type="entry name" value="MFS general substrate transporter like domains"/>
    <property type="match status" value="2"/>
</dbReference>
<dbReference type="SUPFAM" id="SSF103473">
    <property type="entry name" value="MFS general substrate transporter"/>
    <property type="match status" value="1"/>
</dbReference>
<feature type="transmembrane region" description="Helical" evidence="8">
    <location>
        <begin position="223"/>
        <end position="244"/>
    </location>
</feature>
<feature type="domain" description="Major facilitator superfamily (MFS) profile" evidence="9">
    <location>
        <begin position="83"/>
        <end position="515"/>
    </location>
</feature>
<dbReference type="PROSITE" id="PS50850">
    <property type="entry name" value="MFS"/>
    <property type="match status" value="1"/>
</dbReference>
<sequence>MTHWGACPAPRPVSLPRLLPSPPSLPSGRPHDPTAPPLRPIAIGYLSNLCADMPALPSPAPLRLRLAGGPPGLRALPALSYNTHRALVLGLTFVAYALFHASRKPPSIVKGELARSWPPFADPALLGATDVAFLTSYSLGMFVAGHLGDRLDLRRFLAFGMVSSGAAVALFGAGYFLGLHSLAFFVLAQVIAGLLQSTGWPSVVAIVGNWFCGRRRGLIMGVWNAHTSVGNIAGSLVAAAMLGYGWGWSFVVPGALIALGGALVFFFLAPYPQCVGFDPSPIDPVSEESTDGEDIISAAAGGPSGKDRRDAVGILKALAIPGVVIFALCLFFAKLVAYTFLYWLPFYLSQTAIGGEHMSAASAGYLSVLFDVGGIAGGILAGFISDQLNARATTAAVFMYLAIPSLFLFHAYGSISKVTNIGLMMISGLFVNGPYALITTAVSADLGTHKSLKGDSRALATVTAIIDGTGSLGAALGPFITGFISREGWDSVFVMLALCALVAAVLLSSHVKTEIPQIIQKWRNRSTNAQNGNADAGVLPLLVEES</sequence>
<dbReference type="GO" id="GO:0055062">
    <property type="term" value="P:phosphate ion homeostasis"/>
    <property type="evidence" value="ECO:0007669"/>
    <property type="project" value="TreeGrafter"/>
</dbReference>
<evidence type="ECO:0000256" key="5">
    <source>
        <dbReference type="ARBA" id="ARBA00022692"/>
    </source>
</evidence>
<evidence type="ECO:0000256" key="7">
    <source>
        <dbReference type="ARBA" id="ARBA00023136"/>
    </source>
</evidence>
<dbReference type="PANTHER" id="PTHR43184:SF12">
    <property type="entry name" value="SUGAR PHOSPHATE EXCHANGER 3"/>
    <property type="match status" value="1"/>
</dbReference>
<dbReference type="InterPro" id="IPR011701">
    <property type="entry name" value="MFS"/>
</dbReference>
<dbReference type="InterPro" id="IPR036259">
    <property type="entry name" value="MFS_trans_sf"/>
</dbReference>
<feature type="transmembrane region" description="Helical" evidence="8">
    <location>
        <begin position="396"/>
        <end position="415"/>
    </location>
</feature>
<comment type="similarity">
    <text evidence="2">Belongs to the major facilitator superfamily. Organophosphate:Pi antiporter (OPA) (TC 2.A.1.4) family.</text>
</comment>
<evidence type="ECO:0000259" key="9">
    <source>
        <dbReference type="PROSITE" id="PS50850"/>
    </source>
</evidence>
<keyword evidence="11" id="KW-1185">Reference proteome</keyword>
<reference evidence="10 11" key="1">
    <citation type="submission" date="2024-02" db="EMBL/GenBank/DDBJ databases">
        <title>High-quality chromosome-scale genome assembly of Pensacola bahiagrass (Paspalum notatum Flugge var. saurae).</title>
        <authorList>
            <person name="Vega J.M."/>
            <person name="Podio M."/>
            <person name="Orjuela J."/>
            <person name="Siena L.A."/>
            <person name="Pessino S.C."/>
            <person name="Combes M.C."/>
            <person name="Mariac C."/>
            <person name="Albertini E."/>
            <person name="Pupilli F."/>
            <person name="Ortiz J.P.A."/>
            <person name="Leblanc O."/>
        </authorList>
    </citation>
    <scope>NUCLEOTIDE SEQUENCE [LARGE SCALE GENOMIC DNA]</scope>
    <source>
        <strain evidence="10">R1</strain>
        <tissue evidence="10">Leaf</tissue>
    </source>
</reference>
<dbReference type="PANTHER" id="PTHR43184">
    <property type="entry name" value="MAJOR FACILITATOR SUPERFAMILY TRANSPORTER 16, ISOFORM B"/>
    <property type="match status" value="1"/>
</dbReference>
<evidence type="ECO:0000313" key="11">
    <source>
        <dbReference type="Proteomes" id="UP001341281"/>
    </source>
</evidence>
<evidence type="ECO:0000256" key="1">
    <source>
        <dbReference type="ARBA" id="ARBA00004141"/>
    </source>
</evidence>
<dbReference type="AlphaFoldDB" id="A0AAQ3WUW4"/>
<evidence type="ECO:0000256" key="8">
    <source>
        <dbReference type="SAM" id="Phobius"/>
    </source>
</evidence>
<dbReference type="Proteomes" id="UP001341281">
    <property type="component" value="Chromosome 05"/>
</dbReference>
<evidence type="ECO:0000256" key="3">
    <source>
        <dbReference type="ARBA" id="ARBA00022448"/>
    </source>
</evidence>
<feature type="transmembrane region" description="Helical" evidence="8">
    <location>
        <begin position="458"/>
        <end position="480"/>
    </location>
</feature>
<dbReference type="PIRSF" id="PIRSF002808">
    <property type="entry name" value="Hexose_phosphate_transp"/>
    <property type="match status" value="1"/>
</dbReference>
<evidence type="ECO:0000256" key="2">
    <source>
        <dbReference type="ARBA" id="ARBA00009598"/>
    </source>
</evidence>
<keyword evidence="4" id="KW-0762">Sugar transport</keyword>
<keyword evidence="6 8" id="KW-1133">Transmembrane helix</keyword>
<feature type="transmembrane region" description="Helical" evidence="8">
    <location>
        <begin position="421"/>
        <end position="446"/>
    </location>
</feature>
<dbReference type="InterPro" id="IPR000849">
    <property type="entry name" value="Sugar_P_transporter"/>
</dbReference>
<feature type="transmembrane region" description="Helical" evidence="8">
    <location>
        <begin position="123"/>
        <end position="144"/>
    </location>
</feature>
<feature type="transmembrane region" description="Helical" evidence="8">
    <location>
        <begin position="86"/>
        <end position="103"/>
    </location>
</feature>